<dbReference type="EMBL" id="JACONZ010000002">
    <property type="protein sequence ID" value="MBC5580893.1"/>
    <property type="molecule type" value="Genomic_DNA"/>
</dbReference>
<reference evidence="2" key="1">
    <citation type="submission" date="2020-08" db="EMBL/GenBank/DDBJ databases">
        <title>Genome public.</title>
        <authorList>
            <person name="Liu C."/>
            <person name="Sun Q."/>
        </authorList>
    </citation>
    <scope>NUCLEOTIDE SEQUENCE</scope>
    <source>
        <strain evidence="2">BX8</strain>
    </source>
</reference>
<evidence type="ECO:0000256" key="1">
    <source>
        <dbReference type="SAM" id="MobiDB-lite"/>
    </source>
</evidence>
<organism evidence="2 3">
    <name type="scientific">Anaerofilum hominis</name>
    <dbReference type="NCBI Taxonomy" id="2763016"/>
    <lineage>
        <taxon>Bacteria</taxon>
        <taxon>Bacillati</taxon>
        <taxon>Bacillota</taxon>
        <taxon>Clostridia</taxon>
        <taxon>Eubacteriales</taxon>
        <taxon>Oscillospiraceae</taxon>
        <taxon>Anaerofilum</taxon>
    </lineage>
</organism>
<dbReference type="Proteomes" id="UP000659630">
    <property type="component" value="Unassembled WGS sequence"/>
</dbReference>
<comment type="caution">
    <text evidence="2">The sequence shown here is derived from an EMBL/GenBank/DDBJ whole genome shotgun (WGS) entry which is preliminary data.</text>
</comment>
<name>A0A923I5W3_9FIRM</name>
<accession>A0A923I5W3</accession>
<protein>
    <recommendedName>
        <fullName evidence="4">DUF669 domain-containing protein</fullName>
    </recommendedName>
</protein>
<proteinExistence type="predicted"/>
<dbReference type="AlphaFoldDB" id="A0A923I5W3"/>
<keyword evidence="3" id="KW-1185">Reference proteome</keyword>
<evidence type="ECO:0000313" key="2">
    <source>
        <dbReference type="EMBL" id="MBC5580893.1"/>
    </source>
</evidence>
<feature type="region of interest" description="Disordered" evidence="1">
    <location>
        <begin position="119"/>
        <end position="148"/>
    </location>
</feature>
<dbReference type="RefSeq" id="WP_186887272.1">
    <property type="nucleotide sequence ID" value="NZ_JACONZ010000002.1"/>
</dbReference>
<feature type="compositionally biased region" description="Basic and acidic residues" evidence="1">
    <location>
        <begin position="126"/>
        <end position="138"/>
    </location>
</feature>
<evidence type="ECO:0008006" key="4">
    <source>
        <dbReference type="Google" id="ProtNLM"/>
    </source>
</evidence>
<gene>
    <name evidence="2" type="ORF">H8S23_05195</name>
</gene>
<feature type="compositionally biased region" description="Acidic residues" evidence="1">
    <location>
        <begin position="139"/>
        <end position="148"/>
    </location>
</feature>
<sequence length="148" mass="16949">MDGFEREAPAKREGDYRAKISAVEETVSKTSGSPMLVVTVAPDGLTNFRGEQITIRIYIVKNERYNQNVTRLLDCFAIPDERARTIWGWTGFSGGVRLGEDDQGFLKVRRYLTREQFDKLPPWSGEEPHPQEITRDFADTSDDEDMPF</sequence>
<evidence type="ECO:0000313" key="3">
    <source>
        <dbReference type="Proteomes" id="UP000659630"/>
    </source>
</evidence>